<protein>
    <submittedName>
        <fullName evidence="2">Uncharacterized protein</fullName>
    </submittedName>
</protein>
<accession>A0A5B7H510</accession>
<organism evidence="2 3">
    <name type="scientific">Portunus trituberculatus</name>
    <name type="common">Swimming crab</name>
    <name type="synonym">Neptunus trituberculatus</name>
    <dbReference type="NCBI Taxonomy" id="210409"/>
    <lineage>
        <taxon>Eukaryota</taxon>
        <taxon>Metazoa</taxon>
        <taxon>Ecdysozoa</taxon>
        <taxon>Arthropoda</taxon>
        <taxon>Crustacea</taxon>
        <taxon>Multicrustacea</taxon>
        <taxon>Malacostraca</taxon>
        <taxon>Eumalacostraca</taxon>
        <taxon>Eucarida</taxon>
        <taxon>Decapoda</taxon>
        <taxon>Pleocyemata</taxon>
        <taxon>Brachyura</taxon>
        <taxon>Eubrachyura</taxon>
        <taxon>Portunoidea</taxon>
        <taxon>Portunidae</taxon>
        <taxon>Portuninae</taxon>
        <taxon>Portunus</taxon>
    </lineage>
</organism>
<name>A0A5B7H510_PORTR</name>
<dbReference type="EMBL" id="VSRR010024466">
    <property type="protein sequence ID" value="MPC66212.1"/>
    <property type="molecule type" value="Genomic_DNA"/>
</dbReference>
<dbReference type="Proteomes" id="UP000324222">
    <property type="component" value="Unassembled WGS sequence"/>
</dbReference>
<evidence type="ECO:0000256" key="1">
    <source>
        <dbReference type="SAM" id="MobiDB-lite"/>
    </source>
</evidence>
<feature type="region of interest" description="Disordered" evidence="1">
    <location>
        <begin position="1"/>
        <end position="23"/>
    </location>
</feature>
<dbReference type="AlphaFoldDB" id="A0A5B7H510"/>
<evidence type="ECO:0000313" key="3">
    <source>
        <dbReference type="Proteomes" id="UP000324222"/>
    </source>
</evidence>
<proteinExistence type="predicted"/>
<comment type="caution">
    <text evidence="2">The sequence shown here is derived from an EMBL/GenBank/DDBJ whole genome shotgun (WGS) entry which is preliminary data.</text>
</comment>
<keyword evidence="3" id="KW-1185">Reference proteome</keyword>
<sequence length="91" mass="10038">MTRSSVAWRGIDQGGGAKQGIETKHTSFPRHCVPSHGRKVGAADPVLCQLLLQLRPLHVPVRHPAVLSAAQAGHRHLLRRQIRGMQTQEIQ</sequence>
<evidence type="ECO:0000313" key="2">
    <source>
        <dbReference type="EMBL" id="MPC66212.1"/>
    </source>
</evidence>
<reference evidence="2 3" key="1">
    <citation type="submission" date="2019-05" db="EMBL/GenBank/DDBJ databases">
        <title>Another draft genome of Portunus trituberculatus and its Hox gene families provides insights of decapod evolution.</title>
        <authorList>
            <person name="Jeong J.-H."/>
            <person name="Song I."/>
            <person name="Kim S."/>
            <person name="Choi T."/>
            <person name="Kim D."/>
            <person name="Ryu S."/>
            <person name="Kim W."/>
        </authorList>
    </citation>
    <scope>NUCLEOTIDE SEQUENCE [LARGE SCALE GENOMIC DNA]</scope>
    <source>
        <tissue evidence="2">Muscle</tissue>
    </source>
</reference>
<gene>
    <name evidence="2" type="ORF">E2C01_060358</name>
</gene>